<dbReference type="AlphaFoldDB" id="A0AAD8DUC0"/>
<reference evidence="3" key="1">
    <citation type="submission" date="2023-03" db="EMBL/GenBank/DDBJ databases">
        <title>Chromosome-level genomes of two armyworms, Mythimna separata and Mythimna loreyi, provide insights into the biosynthesis and reception of sex pheromones.</title>
        <authorList>
            <person name="Zhao H."/>
        </authorList>
    </citation>
    <scope>NUCLEOTIDE SEQUENCE</scope>
    <source>
        <strain evidence="3">BeijingLab</strain>
        <tissue evidence="3">Pupa</tissue>
    </source>
</reference>
<accession>A0AAD8DUC0</accession>
<dbReference type="PROSITE" id="PS51371">
    <property type="entry name" value="CBS"/>
    <property type="match status" value="1"/>
</dbReference>
<sequence length="211" mass="23964">MAAAIKAVKSLNLGAGKRVVVLLSDGIRNYMSKFVSDQWMEAHRFMEPPQHTMRWWRNSITDIYLKHTYLKLSKDSTCEQALQAMNINNVNVAVIVDDDGHFVGAVSKDKLRNRATNPTKLPGQDSEDFDFQELVTDNLDKDVFTLVENTETGYLTVGLLSRMLDITPFVIIGRQGYDTTNENDFFIPTGVVTGDDVLDYIYIQRELHNLI</sequence>
<dbReference type="InterPro" id="IPR000644">
    <property type="entry name" value="CBS_dom"/>
</dbReference>
<dbReference type="InterPro" id="IPR036052">
    <property type="entry name" value="TrpB-like_PALP_sf"/>
</dbReference>
<dbReference type="Gene3D" id="3.40.50.1100">
    <property type="match status" value="1"/>
</dbReference>
<feature type="domain" description="CBS" evidence="2">
    <location>
        <begin position="65"/>
        <end position="121"/>
    </location>
</feature>
<evidence type="ECO:0000256" key="1">
    <source>
        <dbReference type="PROSITE-ProRule" id="PRU00703"/>
    </source>
</evidence>
<keyword evidence="1" id="KW-0129">CBS domain</keyword>
<dbReference type="Pfam" id="PF00571">
    <property type="entry name" value="CBS"/>
    <property type="match status" value="1"/>
</dbReference>
<evidence type="ECO:0000313" key="4">
    <source>
        <dbReference type="Proteomes" id="UP001231518"/>
    </source>
</evidence>
<protein>
    <recommendedName>
        <fullName evidence="2">CBS domain-containing protein</fullName>
    </recommendedName>
</protein>
<evidence type="ECO:0000313" key="3">
    <source>
        <dbReference type="EMBL" id="KAJ8723904.1"/>
    </source>
</evidence>
<comment type="caution">
    <text evidence="3">The sequence shown here is derived from an EMBL/GenBank/DDBJ whole genome shotgun (WGS) entry which is preliminary data.</text>
</comment>
<keyword evidence="4" id="KW-1185">Reference proteome</keyword>
<evidence type="ECO:0000259" key="2">
    <source>
        <dbReference type="PROSITE" id="PS51371"/>
    </source>
</evidence>
<organism evidence="3 4">
    <name type="scientific">Mythimna separata</name>
    <name type="common">Oriental armyworm</name>
    <name type="synonym">Pseudaletia separata</name>
    <dbReference type="NCBI Taxonomy" id="271217"/>
    <lineage>
        <taxon>Eukaryota</taxon>
        <taxon>Metazoa</taxon>
        <taxon>Ecdysozoa</taxon>
        <taxon>Arthropoda</taxon>
        <taxon>Hexapoda</taxon>
        <taxon>Insecta</taxon>
        <taxon>Pterygota</taxon>
        <taxon>Neoptera</taxon>
        <taxon>Endopterygota</taxon>
        <taxon>Lepidoptera</taxon>
        <taxon>Glossata</taxon>
        <taxon>Ditrysia</taxon>
        <taxon>Noctuoidea</taxon>
        <taxon>Noctuidae</taxon>
        <taxon>Noctuinae</taxon>
        <taxon>Hadenini</taxon>
        <taxon>Mythimna</taxon>
    </lineage>
</organism>
<dbReference type="Gene3D" id="3.10.580.10">
    <property type="entry name" value="CBS-domain"/>
    <property type="match status" value="1"/>
</dbReference>
<gene>
    <name evidence="3" type="ORF">PYW07_007884</name>
</gene>
<dbReference type="SUPFAM" id="SSF54631">
    <property type="entry name" value="CBS-domain pair"/>
    <property type="match status" value="1"/>
</dbReference>
<dbReference type="InterPro" id="IPR046342">
    <property type="entry name" value="CBS_dom_sf"/>
</dbReference>
<dbReference type="EMBL" id="JARGEI010000011">
    <property type="protein sequence ID" value="KAJ8723904.1"/>
    <property type="molecule type" value="Genomic_DNA"/>
</dbReference>
<name>A0AAD8DUC0_MYTSE</name>
<proteinExistence type="predicted"/>
<dbReference type="Proteomes" id="UP001231518">
    <property type="component" value="Chromosome 20"/>
</dbReference>